<dbReference type="PANTHER" id="PTHR46040">
    <property type="entry name" value="HIGH MOBILITY GROUP PROTEIN 2"/>
    <property type="match status" value="1"/>
</dbReference>
<gene>
    <name evidence="6" type="ORF">BT63DRAFT_152889</name>
</gene>
<dbReference type="GO" id="GO:0005634">
    <property type="term" value="C:nucleus"/>
    <property type="evidence" value="ECO:0007669"/>
    <property type="project" value="UniProtKB-UniRule"/>
</dbReference>
<dbReference type="GO" id="GO:0003677">
    <property type="term" value="F:DNA binding"/>
    <property type="evidence" value="ECO:0007669"/>
    <property type="project" value="UniProtKB-UniRule"/>
</dbReference>
<dbReference type="SMART" id="SM00398">
    <property type="entry name" value="HMG"/>
    <property type="match status" value="1"/>
</dbReference>
<name>A0A6A6UQD0_9PEZI</name>
<dbReference type="AlphaFoldDB" id="A0A6A6UQD0"/>
<feature type="compositionally biased region" description="Polar residues" evidence="4">
    <location>
        <begin position="169"/>
        <end position="180"/>
    </location>
</feature>
<keyword evidence="7" id="KW-1185">Reference proteome</keyword>
<feature type="region of interest" description="Disordered" evidence="4">
    <location>
        <begin position="158"/>
        <end position="188"/>
    </location>
</feature>
<evidence type="ECO:0000259" key="5">
    <source>
        <dbReference type="PROSITE" id="PS50118"/>
    </source>
</evidence>
<dbReference type="PROSITE" id="PS50118">
    <property type="entry name" value="HMG_BOX_2"/>
    <property type="match status" value="1"/>
</dbReference>
<sequence length="545" mass="61781">MLCNNLMLTKKGRPLLGARSAGPLLPPLVTSPIVPQKRTYRRRPKIDKNAPRRPKTAYVLFSEHVRSDPDLKGASFTELAKEAGKRWREIPDKQRIEEWEKPAANETENYRAELEHYKLTENYRKYQSYLEDFKREHHETDQSPSDDSKILPILRPDLRETDGPELSPQAGSSSSGTPNAGRSGPVTSGMEEAARVLKAHGMNPAHAQITAYPPEDMTNIAVEAFLHGTGALLYLWDHDEALHLVKSVYDAKSESTLLDATELFAMAAVGSYCDSEAETMTISEGYLNFFLFCLLSASSQLEDIRYMRLFTCLAICRSTSSIDSARILMLSALEIGRKIFASPLFEKETSHEQAYYWWKVFRAIVFMESWLAYNTGREARITHQDLLSSRSVPIQAGFRDEIIHHRVGELGQIAALIALDLQDQGSPQLAQAQLRYDALKEWHRTLPDDLRLNRLNEADAETISWHTKRSLLQLHVLFIGLFIEPYRAFLVDLGNSRLNDSSDHFEDPTLKNFEEQCVSAARQSARASAILQVKNLVRSRCWVSV</sequence>
<keyword evidence="1 3" id="KW-0238">DNA-binding</keyword>
<dbReference type="Proteomes" id="UP000799302">
    <property type="component" value="Unassembled WGS sequence"/>
</dbReference>
<dbReference type="SUPFAM" id="SSF47095">
    <property type="entry name" value="HMG-box"/>
    <property type="match status" value="1"/>
</dbReference>
<proteinExistence type="predicted"/>
<dbReference type="Pfam" id="PF00505">
    <property type="entry name" value="HMG_box"/>
    <property type="match status" value="1"/>
</dbReference>
<evidence type="ECO:0000313" key="6">
    <source>
        <dbReference type="EMBL" id="KAF2673298.1"/>
    </source>
</evidence>
<evidence type="ECO:0000256" key="4">
    <source>
        <dbReference type="SAM" id="MobiDB-lite"/>
    </source>
</evidence>
<accession>A0A6A6UQD0</accession>
<dbReference type="InterPro" id="IPR009071">
    <property type="entry name" value="HMG_box_dom"/>
</dbReference>
<dbReference type="PANTHER" id="PTHR46040:SF3">
    <property type="entry name" value="HIGH MOBILITY GROUP PROTEIN 2"/>
    <property type="match status" value="1"/>
</dbReference>
<keyword evidence="2 3" id="KW-0539">Nucleus</keyword>
<dbReference type="CDD" id="cd12148">
    <property type="entry name" value="fungal_TF_MHR"/>
    <property type="match status" value="1"/>
</dbReference>
<evidence type="ECO:0000256" key="2">
    <source>
        <dbReference type="ARBA" id="ARBA00023242"/>
    </source>
</evidence>
<feature type="domain" description="HMG box" evidence="5">
    <location>
        <begin position="51"/>
        <end position="118"/>
    </location>
</feature>
<organism evidence="6 7">
    <name type="scientific">Microthyrium microscopicum</name>
    <dbReference type="NCBI Taxonomy" id="703497"/>
    <lineage>
        <taxon>Eukaryota</taxon>
        <taxon>Fungi</taxon>
        <taxon>Dikarya</taxon>
        <taxon>Ascomycota</taxon>
        <taxon>Pezizomycotina</taxon>
        <taxon>Dothideomycetes</taxon>
        <taxon>Dothideomycetes incertae sedis</taxon>
        <taxon>Microthyriales</taxon>
        <taxon>Microthyriaceae</taxon>
        <taxon>Microthyrium</taxon>
    </lineage>
</organism>
<reference evidence="6" key="1">
    <citation type="journal article" date="2020" name="Stud. Mycol.">
        <title>101 Dothideomycetes genomes: a test case for predicting lifestyles and emergence of pathogens.</title>
        <authorList>
            <person name="Haridas S."/>
            <person name="Albert R."/>
            <person name="Binder M."/>
            <person name="Bloem J."/>
            <person name="Labutti K."/>
            <person name="Salamov A."/>
            <person name="Andreopoulos B."/>
            <person name="Baker S."/>
            <person name="Barry K."/>
            <person name="Bills G."/>
            <person name="Bluhm B."/>
            <person name="Cannon C."/>
            <person name="Castanera R."/>
            <person name="Culley D."/>
            <person name="Daum C."/>
            <person name="Ezra D."/>
            <person name="Gonzalez J."/>
            <person name="Henrissat B."/>
            <person name="Kuo A."/>
            <person name="Liang C."/>
            <person name="Lipzen A."/>
            <person name="Lutzoni F."/>
            <person name="Magnuson J."/>
            <person name="Mondo S."/>
            <person name="Nolan M."/>
            <person name="Ohm R."/>
            <person name="Pangilinan J."/>
            <person name="Park H.-J."/>
            <person name="Ramirez L."/>
            <person name="Alfaro M."/>
            <person name="Sun H."/>
            <person name="Tritt A."/>
            <person name="Yoshinaga Y."/>
            <person name="Zwiers L.-H."/>
            <person name="Turgeon B."/>
            <person name="Goodwin S."/>
            <person name="Spatafora J."/>
            <person name="Crous P."/>
            <person name="Grigoriev I."/>
        </authorList>
    </citation>
    <scope>NUCLEOTIDE SEQUENCE</scope>
    <source>
        <strain evidence="6">CBS 115976</strain>
    </source>
</reference>
<dbReference type="InterPro" id="IPR051965">
    <property type="entry name" value="ChromReg_NeuronalGeneExpr"/>
</dbReference>
<dbReference type="EMBL" id="MU004231">
    <property type="protein sequence ID" value="KAF2673298.1"/>
    <property type="molecule type" value="Genomic_DNA"/>
</dbReference>
<dbReference type="Gene3D" id="1.10.30.10">
    <property type="entry name" value="High mobility group box domain"/>
    <property type="match status" value="1"/>
</dbReference>
<evidence type="ECO:0000256" key="3">
    <source>
        <dbReference type="PROSITE-ProRule" id="PRU00267"/>
    </source>
</evidence>
<protein>
    <recommendedName>
        <fullName evidence="5">HMG box domain-containing protein</fullName>
    </recommendedName>
</protein>
<dbReference type="InterPro" id="IPR036910">
    <property type="entry name" value="HMG_box_dom_sf"/>
</dbReference>
<dbReference type="GO" id="GO:0010468">
    <property type="term" value="P:regulation of gene expression"/>
    <property type="evidence" value="ECO:0007669"/>
    <property type="project" value="TreeGrafter"/>
</dbReference>
<dbReference type="OrthoDB" id="1919336at2759"/>
<evidence type="ECO:0000313" key="7">
    <source>
        <dbReference type="Proteomes" id="UP000799302"/>
    </source>
</evidence>
<feature type="DNA-binding region" description="HMG box" evidence="3">
    <location>
        <begin position="51"/>
        <end position="118"/>
    </location>
</feature>
<evidence type="ECO:0000256" key="1">
    <source>
        <dbReference type="ARBA" id="ARBA00023125"/>
    </source>
</evidence>